<accession>A0AAW0BZ84</accession>
<dbReference type="AlphaFoldDB" id="A0AAW0BZ84"/>
<proteinExistence type="predicted"/>
<sequence length="176" mass="20300">MAVGNRLVHIQFVLKNEVYAYDIKATCYAFSPLSMDTALDLSALETVDAIPVALLLSCRSVYQEEFAILYRQNIFCLSLWDLVPIVGCAWGTYVLPKIRRIYLHQILCPPSNYDFDMFLNMHLDSLTVQFNTHDEVQLDTMKWPEYRVAYLLTDASAQALLTVPHSRNLRIIFRTD</sequence>
<evidence type="ECO:0000313" key="2">
    <source>
        <dbReference type="Proteomes" id="UP001362999"/>
    </source>
</evidence>
<comment type="caution">
    <text evidence="1">The sequence shown here is derived from an EMBL/GenBank/DDBJ whole genome shotgun (WGS) entry which is preliminary data.</text>
</comment>
<reference evidence="1 2" key="1">
    <citation type="journal article" date="2024" name="J Genomics">
        <title>Draft genome sequencing and assembly of Favolaschia claudopus CIRM-BRFM 2984 isolated from oak limbs.</title>
        <authorList>
            <person name="Navarro D."/>
            <person name="Drula E."/>
            <person name="Chaduli D."/>
            <person name="Cazenave R."/>
            <person name="Ahrendt S."/>
            <person name="Wang J."/>
            <person name="Lipzen A."/>
            <person name="Daum C."/>
            <person name="Barry K."/>
            <person name="Grigoriev I.V."/>
            <person name="Favel A."/>
            <person name="Rosso M.N."/>
            <person name="Martin F."/>
        </authorList>
    </citation>
    <scope>NUCLEOTIDE SEQUENCE [LARGE SCALE GENOMIC DNA]</scope>
    <source>
        <strain evidence="1 2">CIRM-BRFM 2984</strain>
    </source>
</reference>
<keyword evidence="2" id="KW-1185">Reference proteome</keyword>
<organism evidence="1 2">
    <name type="scientific">Favolaschia claudopus</name>
    <dbReference type="NCBI Taxonomy" id="2862362"/>
    <lineage>
        <taxon>Eukaryota</taxon>
        <taxon>Fungi</taxon>
        <taxon>Dikarya</taxon>
        <taxon>Basidiomycota</taxon>
        <taxon>Agaricomycotina</taxon>
        <taxon>Agaricomycetes</taxon>
        <taxon>Agaricomycetidae</taxon>
        <taxon>Agaricales</taxon>
        <taxon>Marasmiineae</taxon>
        <taxon>Mycenaceae</taxon>
        <taxon>Favolaschia</taxon>
    </lineage>
</organism>
<protein>
    <submittedName>
        <fullName evidence="1">Uncharacterized protein</fullName>
    </submittedName>
</protein>
<gene>
    <name evidence="1" type="ORF">R3P38DRAFT_2924846</name>
</gene>
<evidence type="ECO:0000313" key="1">
    <source>
        <dbReference type="EMBL" id="KAK7031627.1"/>
    </source>
</evidence>
<name>A0AAW0BZ84_9AGAR</name>
<dbReference type="Proteomes" id="UP001362999">
    <property type="component" value="Unassembled WGS sequence"/>
</dbReference>
<feature type="non-terminal residue" evidence="1">
    <location>
        <position position="176"/>
    </location>
</feature>
<dbReference type="EMBL" id="JAWWNJ010000024">
    <property type="protein sequence ID" value="KAK7031627.1"/>
    <property type="molecule type" value="Genomic_DNA"/>
</dbReference>